<evidence type="ECO:0000313" key="2">
    <source>
        <dbReference type="Proteomes" id="UP000479710"/>
    </source>
</evidence>
<accession>A0A6G1D3P2</accession>
<comment type="caution">
    <text evidence="1">The sequence shown here is derived from an EMBL/GenBank/DDBJ whole genome shotgun (WGS) entry which is preliminary data.</text>
</comment>
<protein>
    <submittedName>
        <fullName evidence="1">Uncharacterized protein</fullName>
    </submittedName>
</protein>
<proteinExistence type="predicted"/>
<keyword evidence="2" id="KW-1185">Reference proteome</keyword>
<dbReference type="AlphaFoldDB" id="A0A6G1D3P2"/>
<reference evidence="1 2" key="1">
    <citation type="submission" date="2019-11" db="EMBL/GenBank/DDBJ databases">
        <title>Whole genome sequence of Oryza granulata.</title>
        <authorList>
            <person name="Li W."/>
        </authorList>
    </citation>
    <scope>NUCLEOTIDE SEQUENCE [LARGE SCALE GENOMIC DNA]</scope>
    <source>
        <strain evidence="2">cv. Menghai</strain>
        <tissue evidence="1">Leaf</tissue>
    </source>
</reference>
<dbReference type="EMBL" id="SPHZ02000007">
    <property type="protein sequence ID" value="KAF0906744.1"/>
    <property type="molecule type" value="Genomic_DNA"/>
</dbReference>
<organism evidence="1 2">
    <name type="scientific">Oryza meyeriana var. granulata</name>
    <dbReference type="NCBI Taxonomy" id="110450"/>
    <lineage>
        <taxon>Eukaryota</taxon>
        <taxon>Viridiplantae</taxon>
        <taxon>Streptophyta</taxon>
        <taxon>Embryophyta</taxon>
        <taxon>Tracheophyta</taxon>
        <taxon>Spermatophyta</taxon>
        <taxon>Magnoliopsida</taxon>
        <taxon>Liliopsida</taxon>
        <taxon>Poales</taxon>
        <taxon>Poaceae</taxon>
        <taxon>BOP clade</taxon>
        <taxon>Oryzoideae</taxon>
        <taxon>Oryzeae</taxon>
        <taxon>Oryzinae</taxon>
        <taxon>Oryza</taxon>
        <taxon>Oryza meyeriana</taxon>
    </lineage>
</organism>
<dbReference type="Proteomes" id="UP000479710">
    <property type="component" value="Unassembled WGS sequence"/>
</dbReference>
<sequence>MANLAAPARLLPAISRGSLLPPAVSCAPPFPLASILSHASSPLLRLNRDSIAGVQHASPGENDRLQQPGTTSRVPAVAATTARNSATTAAKGCYVTNTTTCLTLGRIWKQQRHNFIPSQGNHWPVLG</sequence>
<gene>
    <name evidence="1" type="ORF">E2562_012560</name>
</gene>
<name>A0A6G1D3P2_9ORYZ</name>
<evidence type="ECO:0000313" key="1">
    <source>
        <dbReference type="EMBL" id="KAF0906744.1"/>
    </source>
</evidence>